<dbReference type="FunFam" id="1.25.40.10:FF:001176">
    <property type="entry name" value="Pentatricopeptide repeat-containing protein At2g35030, mitochondrial"/>
    <property type="match status" value="1"/>
</dbReference>
<gene>
    <name evidence="7" type="ORF">TEA_006683</name>
</gene>
<dbReference type="FunFam" id="1.25.40.10:FF:000125">
    <property type="entry name" value="Pentatricopeptide repeat-containing protein"/>
    <property type="match status" value="1"/>
</dbReference>
<dbReference type="GO" id="GO:0009451">
    <property type="term" value="P:RNA modification"/>
    <property type="evidence" value="ECO:0007669"/>
    <property type="project" value="InterPro"/>
</dbReference>
<sequence length="446" mass="49851">MIGEARSLFDRVDAKKNVVTWTAMVSGYIRMNQISEAEKLFNEMPHKNLVSWNTMIKGYLQRYAKNLRLEEALELFERMPERDIPSWNAMITGFIQNGNLKKADKLFNEMPDKNVISWTTMITGYIQDGQSEEALRIFSRMQAANGVKPNQGTFVSVLAACSNLAGLSEGHQIHQVICKTVHQNGAFVISALINMYSKCGELSTARKMFDDGFAGQRDLISWNGMIAAYAHHGCGGEAISLFKEMQNLGIKPNDVTYVAACSHAGLVDEGLKYFDELIKDKSIQVRQDHYSCLVGLCGRAGRVKEAFDFIQQLPFEPSGSVWGAFLAGCYVHGNTNMGKLAAKRLLELEPENAGTYMLLSNIYASSGKWREAARLRLKMKDKGLKKQPGCSWIDVGNKVHVFVVGDKSHSEANLIYSLIHDLHVKMKKVGYVSDNDFTMEEGFLVT</sequence>
<accession>A0A4V3WM51</accession>
<dbReference type="Pfam" id="PF13041">
    <property type="entry name" value="PPR_2"/>
    <property type="match status" value="3"/>
</dbReference>
<dbReference type="EMBL" id="SDRB02010122">
    <property type="protein sequence ID" value="THG07327.1"/>
    <property type="molecule type" value="Genomic_DNA"/>
</dbReference>
<dbReference type="PANTHER" id="PTHR47926">
    <property type="entry name" value="PENTATRICOPEPTIDE REPEAT-CONTAINING PROTEIN"/>
    <property type="match status" value="1"/>
</dbReference>
<dbReference type="PROSITE" id="PS51375">
    <property type="entry name" value="PPR"/>
    <property type="match status" value="4"/>
</dbReference>
<evidence type="ECO:0000256" key="4">
    <source>
        <dbReference type="ARBA" id="ARBA00022946"/>
    </source>
</evidence>
<dbReference type="FunFam" id="1.25.40.10:FF:000144">
    <property type="entry name" value="Pentatricopeptide repeat-containing protein, mitochondrial"/>
    <property type="match status" value="1"/>
</dbReference>
<dbReference type="PANTHER" id="PTHR47926:SF373">
    <property type="entry name" value="TETRATRICOPEPTIDE-LIKE HELICAL DOMAIN SUPERFAMILY, DYW DOMAIN-CONTAINING PROTEIN"/>
    <property type="match status" value="1"/>
</dbReference>
<reference evidence="7 8" key="1">
    <citation type="journal article" date="2018" name="Proc. Natl. Acad. Sci. U.S.A.">
        <title>Draft genome sequence of Camellia sinensis var. sinensis provides insights into the evolution of the tea genome and tea quality.</title>
        <authorList>
            <person name="Wei C."/>
            <person name="Yang H."/>
            <person name="Wang S."/>
            <person name="Zhao J."/>
            <person name="Liu C."/>
            <person name="Gao L."/>
            <person name="Xia E."/>
            <person name="Lu Y."/>
            <person name="Tai Y."/>
            <person name="She G."/>
            <person name="Sun J."/>
            <person name="Cao H."/>
            <person name="Tong W."/>
            <person name="Gao Q."/>
            <person name="Li Y."/>
            <person name="Deng W."/>
            <person name="Jiang X."/>
            <person name="Wang W."/>
            <person name="Chen Q."/>
            <person name="Zhang S."/>
            <person name="Li H."/>
            <person name="Wu J."/>
            <person name="Wang P."/>
            <person name="Li P."/>
            <person name="Shi C."/>
            <person name="Zheng F."/>
            <person name="Jian J."/>
            <person name="Huang B."/>
            <person name="Shan D."/>
            <person name="Shi M."/>
            <person name="Fang C."/>
            <person name="Yue Y."/>
            <person name="Li F."/>
            <person name="Li D."/>
            <person name="Wei S."/>
            <person name="Han B."/>
            <person name="Jiang C."/>
            <person name="Yin Y."/>
            <person name="Xia T."/>
            <person name="Zhang Z."/>
            <person name="Bennetzen J.L."/>
            <person name="Zhao S."/>
            <person name="Wan X."/>
        </authorList>
    </citation>
    <scope>NUCLEOTIDE SEQUENCE [LARGE SCALE GENOMIC DNA]</scope>
    <source>
        <strain evidence="8">cv. Shuchazao</strain>
        <tissue evidence="7">Leaf</tissue>
    </source>
</reference>
<feature type="repeat" description="PPR" evidence="6">
    <location>
        <begin position="352"/>
        <end position="386"/>
    </location>
</feature>
<keyword evidence="3" id="KW-0677">Repeat</keyword>
<dbReference type="NCBIfam" id="TIGR00756">
    <property type="entry name" value="PPR"/>
    <property type="match status" value="5"/>
</dbReference>
<dbReference type="GO" id="GO:0005739">
    <property type="term" value="C:mitochondrion"/>
    <property type="evidence" value="ECO:0007669"/>
    <property type="project" value="UniProtKB-SubCell"/>
</dbReference>
<comment type="subcellular location">
    <subcellularLocation>
        <location evidence="1">Mitochondrion</location>
    </subcellularLocation>
</comment>
<dbReference type="InterPro" id="IPR002885">
    <property type="entry name" value="PPR_rpt"/>
</dbReference>
<dbReference type="Gene3D" id="1.25.40.10">
    <property type="entry name" value="Tetratricopeptide repeat domain"/>
    <property type="match status" value="3"/>
</dbReference>
<comment type="caution">
    <text evidence="7">The sequence shown here is derived from an EMBL/GenBank/DDBJ whole genome shotgun (WGS) entry which is preliminary data.</text>
</comment>
<keyword evidence="5" id="KW-0496">Mitochondrion</keyword>
<evidence type="ECO:0000256" key="5">
    <source>
        <dbReference type="ARBA" id="ARBA00023128"/>
    </source>
</evidence>
<dbReference type="InterPro" id="IPR011990">
    <property type="entry name" value="TPR-like_helical_dom_sf"/>
</dbReference>
<dbReference type="SUPFAM" id="SSF48452">
    <property type="entry name" value="TPR-like"/>
    <property type="match status" value="1"/>
</dbReference>
<evidence type="ECO:0000313" key="8">
    <source>
        <dbReference type="Proteomes" id="UP000306102"/>
    </source>
</evidence>
<dbReference type="InterPro" id="IPR046960">
    <property type="entry name" value="PPR_At4g14850-like_plant"/>
</dbReference>
<evidence type="ECO:0000256" key="1">
    <source>
        <dbReference type="ARBA" id="ARBA00004173"/>
    </source>
</evidence>
<evidence type="ECO:0000256" key="2">
    <source>
        <dbReference type="ARBA" id="ARBA00006643"/>
    </source>
</evidence>
<dbReference type="InterPro" id="IPR046848">
    <property type="entry name" value="E_motif"/>
</dbReference>
<feature type="repeat" description="PPR" evidence="6">
    <location>
        <begin position="83"/>
        <end position="117"/>
    </location>
</feature>
<dbReference type="Pfam" id="PF01535">
    <property type="entry name" value="PPR"/>
    <property type="match status" value="4"/>
</dbReference>
<organism evidence="7 8">
    <name type="scientific">Camellia sinensis var. sinensis</name>
    <name type="common">China tea</name>
    <dbReference type="NCBI Taxonomy" id="542762"/>
    <lineage>
        <taxon>Eukaryota</taxon>
        <taxon>Viridiplantae</taxon>
        <taxon>Streptophyta</taxon>
        <taxon>Embryophyta</taxon>
        <taxon>Tracheophyta</taxon>
        <taxon>Spermatophyta</taxon>
        <taxon>Magnoliopsida</taxon>
        <taxon>eudicotyledons</taxon>
        <taxon>Gunneridae</taxon>
        <taxon>Pentapetalae</taxon>
        <taxon>asterids</taxon>
        <taxon>Ericales</taxon>
        <taxon>Theaceae</taxon>
        <taxon>Camellia</taxon>
    </lineage>
</organism>
<dbReference type="GO" id="GO:0048731">
    <property type="term" value="P:system development"/>
    <property type="evidence" value="ECO:0007669"/>
    <property type="project" value="UniProtKB-ARBA"/>
</dbReference>
<protein>
    <recommendedName>
        <fullName evidence="9">Pentatricopeptide repeat-containing protein</fullName>
    </recommendedName>
</protein>
<feature type="repeat" description="PPR" evidence="6">
    <location>
        <begin position="218"/>
        <end position="252"/>
    </location>
</feature>
<dbReference type="Pfam" id="PF20431">
    <property type="entry name" value="E_motif"/>
    <property type="match status" value="1"/>
</dbReference>
<evidence type="ECO:0008006" key="9">
    <source>
        <dbReference type="Google" id="ProtNLM"/>
    </source>
</evidence>
<evidence type="ECO:0000256" key="3">
    <source>
        <dbReference type="ARBA" id="ARBA00022737"/>
    </source>
</evidence>
<dbReference type="FunFam" id="1.25.40.10:FF:000366">
    <property type="entry name" value="Pentatricopeptide (PPR) repeat-containing protein"/>
    <property type="match status" value="1"/>
</dbReference>
<dbReference type="Proteomes" id="UP000306102">
    <property type="component" value="Unassembled WGS sequence"/>
</dbReference>
<evidence type="ECO:0000313" key="7">
    <source>
        <dbReference type="EMBL" id="THG07327.1"/>
    </source>
</evidence>
<name>A0A4V3WM51_CAMSN</name>
<proteinExistence type="inferred from homology"/>
<dbReference type="AlphaFoldDB" id="A0A4V3WM51"/>
<keyword evidence="4" id="KW-0809">Transit peptide</keyword>
<evidence type="ECO:0000256" key="6">
    <source>
        <dbReference type="PROSITE-ProRule" id="PRU00708"/>
    </source>
</evidence>
<comment type="similarity">
    <text evidence="2">Belongs to the PPR family. PCMP-H subfamily.</text>
</comment>
<keyword evidence="8" id="KW-1185">Reference proteome</keyword>
<dbReference type="GO" id="GO:0003723">
    <property type="term" value="F:RNA binding"/>
    <property type="evidence" value="ECO:0007669"/>
    <property type="project" value="InterPro"/>
</dbReference>
<feature type="repeat" description="PPR" evidence="6">
    <location>
        <begin position="17"/>
        <end position="51"/>
    </location>
</feature>